<dbReference type="Proteomes" id="UP000653411">
    <property type="component" value="Unassembled WGS sequence"/>
</dbReference>
<organism evidence="1 2">
    <name type="scientific">Streptomyces fuscichromogenes</name>
    <dbReference type="NCBI Taxonomy" id="1324013"/>
    <lineage>
        <taxon>Bacteria</taxon>
        <taxon>Bacillati</taxon>
        <taxon>Actinomycetota</taxon>
        <taxon>Actinomycetes</taxon>
        <taxon>Kitasatosporales</taxon>
        <taxon>Streptomycetaceae</taxon>
        <taxon>Streptomyces</taxon>
    </lineage>
</organism>
<evidence type="ECO:0000313" key="1">
    <source>
        <dbReference type="EMBL" id="GGN30562.1"/>
    </source>
</evidence>
<evidence type="ECO:0000313" key="2">
    <source>
        <dbReference type="Proteomes" id="UP000653411"/>
    </source>
</evidence>
<proteinExistence type="predicted"/>
<protein>
    <submittedName>
        <fullName evidence="1">Uncharacterized protein</fullName>
    </submittedName>
</protein>
<keyword evidence="2" id="KW-1185">Reference proteome</keyword>
<dbReference type="RefSeq" id="WP_189266689.1">
    <property type="nucleotide sequence ID" value="NZ_BMML01000018.1"/>
</dbReference>
<dbReference type="AlphaFoldDB" id="A0A918CV06"/>
<reference evidence="1" key="1">
    <citation type="journal article" date="2014" name="Int. J. Syst. Evol. Microbiol.">
        <title>Complete genome sequence of Corynebacterium casei LMG S-19264T (=DSM 44701T), isolated from a smear-ripened cheese.</title>
        <authorList>
            <consortium name="US DOE Joint Genome Institute (JGI-PGF)"/>
            <person name="Walter F."/>
            <person name="Albersmeier A."/>
            <person name="Kalinowski J."/>
            <person name="Ruckert C."/>
        </authorList>
    </citation>
    <scope>NUCLEOTIDE SEQUENCE</scope>
    <source>
        <strain evidence="1">CGMCC 4.7110</strain>
    </source>
</reference>
<accession>A0A918CV06</accession>
<name>A0A918CV06_9ACTN</name>
<gene>
    <name evidence="1" type="ORF">GCM10011578_067780</name>
</gene>
<reference evidence="1" key="2">
    <citation type="submission" date="2020-09" db="EMBL/GenBank/DDBJ databases">
        <authorList>
            <person name="Sun Q."/>
            <person name="Zhou Y."/>
        </authorList>
    </citation>
    <scope>NUCLEOTIDE SEQUENCE</scope>
    <source>
        <strain evidence="1">CGMCC 4.7110</strain>
    </source>
</reference>
<comment type="caution">
    <text evidence="1">The sequence shown here is derived from an EMBL/GenBank/DDBJ whole genome shotgun (WGS) entry which is preliminary data.</text>
</comment>
<sequence>MAEVNISSIREKCVDVDQSDGTAEILLALEQADCRFALVRGAGAGQDRPLHALLTRNADGTLSTPNSVVVVGTEPDILEAETLLTLALELVHGNTTGAVVLNASGPAGIIARDILIQAIPLELLTANRQRQGTPDIPSLRYQCNKCDPPSVRLLRAAPPGDKPPRCVGDFFHGPMERVTS</sequence>
<dbReference type="EMBL" id="BMML01000018">
    <property type="protein sequence ID" value="GGN30562.1"/>
    <property type="molecule type" value="Genomic_DNA"/>
</dbReference>